<accession>A0A381DHA1</accession>
<dbReference type="EMBL" id="UFVD01000001">
    <property type="protein sequence ID" value="SUX09494.1"/>
    <property type="molecule type" value="Genomic_DNA"/>
</dbReference>
<dbReference type="SUPFAM" id="SSF52402">
    <property type="entry name" value="Adenine nucleotide alpha hydrolases-like"/>
    <property type="match status" value="1"/>
</dbReference>
<dbReference type="Gene3D" id="3.40.50.620">
    <property type="entry name" value="HUPs"/>
    <property type="match status" value="1"/>
</dbReference>
<dbReference type="InterPro" id="IPR052188">
    <property type="entry name" value="Ni-pincer_cofactor_biosynth"/>
</dbReference>
<dbReference type="Pfam" id="PF02540">
    <property type="entry name" value="NAD_synthase"/>
    <property type="match status" value="1"/>
</dbReference>
<dbReference type="EC" id="6.3.1.5" evidence="3"/>
<dbReference type="InterPro" id="IPR005232">
    <property type="entry name" value="LarE"/>
</dbReference>
<dbReference type="GeneID" id="93090518"/>
<feature type="domain" description="NAD/GMP synthase" evidence="2">
    <location>
        <begin position="14"/>
        <end position="85"/>
    </location>
</feature>
<dbReference type="NCBIfam" id="TIGR00268">
    <property type="entry name" value="ATP-dependent sacrificial sulfur transferase LarE"/>
    <property type="match status" value="1"/>
</dbReference>
<sequence length="260" mass="29986">MNIEKLENLKQNISNLENLIVAFSGGVDSSFLSKVASDLLGKKFLAITIDTMYMSRREINEAINFAKKYKINHKIVKIKNIKSIENNPKNRCYLCKKEIFLTLLNKACELGFSNIADGTNKDDLNEYRPGLKVIKELGILSPLKEFSKLEIREFSKILNLETYNKPSSPCLLTRMPHDYKFSTIEINSIENIENLLKKSGYKEVRARFDGKDIKIEMPYNQMAVFIQDRNFKNIIKSINNFIENGQILLDLKGMRGEILF</sequence>
<dbReference type="PANTHER" id="PTHR43169:SF2">
    <property type="entry name" value="NAD_GMP SYNTHASE DOMAIN-CONTAINING PROTEIN"/>
    <property type="match status" value="1"/>
</dbReference>
<evidence type="ECO:0000256" key="1">
    <source>
        <dbReference type="PIRSR" id="PIRSR006661-1"/>
    </source>
</evidence>
<proteinExistence type="predicted"/>
<dbReference type="EC" id="6.3.5.2" evidence="3"/>
<dbReference type="GO" id="GO:0016783">
    <property type="term" value="F:sulfurtransferase activity"/>
    <property type="evidence" value="ECO:0007669"/>
    <property type="project" value="InterPro"/>
</dbReference>
<dbReference type="RefSeq" id="WP_309543854.1">
    <property type="nucleotide sequence ID" value="NZ_CP043427.1"/>
</dbReference>
<keyword evidence="3" id="KW-0436">Ligase</keyword>
<feature type="active site" description="Nucleophile and sulfur donor" evidence="1">
    <location>
        <position position="170"/>
    </location>
</feature>
<dbReference type="Proteomes" id="UP000254920">
    <property type="component" value="Unassembled WGS sequence"/>
</dbReference>
<dbReference type="GO" id="GO:0003922">
    <property type="term" value="F:GMP synthase (glutamine-hydrolyzing) activity"/>
    <property type="evidence" value="ECO:0007669"/>
    <property type="project" value="UniProtKB-EC"/>
</dbReference>
<dbReference type="GO" id="GO:0008795">
    <property type="term" value="F:NAD+ synthase activity"/>
    <property type="evidence" value="ECO:0007669"/>
    <property type="project" value="UniProtKB-EC"/>
</dbReference>
<dbReference type="AlphaFoldDB" id="A0A381DHA1"/>
<dbReference type="InterPro" id="IPR014729">
    <property type="entry name" value="Rossmann-like_a/b/a_fold"/>
</dbReference>
<protein>
    <submittedName>
        <fullName evidence="3">NAD synthetase</fullName>
        <ecNumber evidence="3">6.3.1.5</ecNumber>
        <ecNumber evidence="3">6.3.5.2</ecNumber>
    </submittedName>
</protein>
<keyword evidence="4" id="KW-1185">Reference proteome</keyword>
<evidence type="ECO:0000313" key="3">
    <source>
        <dbReference type="EMBL" id="SUX09494.1"/>
    </source>
</evidence>
<gene>
    <name evidence="3" type="primary">nadE_1</name>
    <name evidence="3" type="ORF">NCTC12475_00065</name>
</gene>
<dbReference type="PIRSF" id="PIRSF006661">
    <property type="entry name" value="PP-lp_UCP006661"/>
    <property type="match status" value="1"/>
</dbReference>
<organism evidence="3 4">
    <name type="scientific">Campylobacter sputorum subsp. sputorum</name>
    <dbReference type="NCBI Taxonomy" id="32024"/>
    <lineage>
        <taxon>Bacteria</taxon>
        <taxon>Pseudomonadati</taxon>
        <taxon>Campylobacterota</taxon>
        <taxon>Epsilonproteobacteria</taxon>
        <taxon>Campylobacterales</taxon>
        <taxon>Campylobacteraceae</taxon>
        <taxon>Campylobacter</taxon>
    </lineage>
</organism>
<dbReference type="InterPro" id="IPR022310">
    <property type="entry name" value="NAD/GMP_synthase"/>
</dbReference>
<name>A0A381DHA1_9BACT</name>
<dbReference type="CDD" id="cd01990">
    <property type="entry name" value="LarE-like"/>
    <property type="match status" value="1"/>
</dbReference>
<evidence type="ECO:0000259" key="2">
    <source>
        <dbReference type="Pfam" id="PF02540"/>
    </source>
</evidence>
<evidence type="ECO:0000313" key="4">
    <source>
        <dbReference type="Proteomes" id="UP000254920"/>
    </source>
</evidence>
<dbReference type="PANTHER" id="PTHR43169">
    <property type="entry name" value="EXSB FAMILY PROTEIN"/>
    <property type="match status" value="1"/>
</dbReference>
<reference evidence="3 4" key="1">
    <citation type="submission" date="2018-06" db="EMBL/GenBank/DDBJ databases">
        <authorList>
            <consortium name="Pathogen Informatics"/>
            <person name="Doyle S."/>
        </authorList>
    </citation>
    <scope>NUCLEOTIDE SEQUENCE [LARGE SCALE GENOMIC DNA]</scope>
    <source>
        <strain evidence="3 4">NCTC12475</strain>
    </source>
</reference>